<organism evidence="2">
    <name type="scientific">marine sediment metagenome</name>
    <dbReference type="NCBI Taxonomy" id="412755"/>
    <lineage>
        <taxon>unclassified sequences</taxon>
        <taxon>metagenomes</taxon>
        <taxon>ecological metagenomes</taxon>
    </lineage>
</organism>
<dbReference type="EMBL" id="LAZR01057580">
    <property type="protein sequence ID" value="KKK71768.1"/>
    <property type="molecule type" value="Genomic_DNA"/>
</dbReference>
<accession>A0A0F8XS22</accession>
<sequence length="102" mass="11731">MHTLRRHQSMPIALMFNKTLFDLFIYFLTISTGEPSLPINFCSIFISLAIIDPSVVGIYISGCRYSVFIILLHSLNIVLVHKEYLPYYTLFYPEQGNTHITG</sequence>
<reference evidence="2" key="1">
    <citation type="journal article" date="2015" name="Nature">
        <title>Complex archaea that bridge the gap between prokaryotes and eukaryotes.</title>
        <authorList>
            <person name="Spang A."/>
            <person name="Saw J.H."/>
            <person name="Jorgensen S.L."/>
            <person name="Zaremba-Niedzwiedzka K."/>
            <person name="Martijn J."/>
            <person name="Lind A.E."/>
            <person name="van Eijk R."/>
            <person name="Schleper C."/>
            <person name="Guy L."/>
            <person name="Ettema T.J."/>
        </authorList>
    </citation>
    <scope>NUCLEOTIDE SEQUENCE</scope>
</reference>
<feature type="non-terminal residue" evidence="2">
    <location>
        <position position="102"/>
    </location>
</feature>
<evidence type="ECO:0000313" key="2">
    <source>
        <dbReference type="EMBL" id="KKK71768.1"/>
    </source>
</evidence>
<evidence type="ECO:0000256" key="1">
    <source>
        <dbReference type="SAM" id="Phobius"/>
    </source>
</evidence>
<feature type="transmembrane region" description="Helical" evidence="1">
    <location>
        <begin position="37"/>
        <end position="60"/>
    </location>
</feature>
<proteinExistence type="predicted"/>
<protein>
    <submittedName>
        <fullName evidence="2">Uncharacterized protein</fullName>
    </submittedName>
</protein>
<gene>
    <name evidence="2" type="ORF">LCGC14_2910590</name>
</gene>
<comment type="caution">
    <text evidence="2">The sequence shown here is derived from an EMBL/GenBank/DDBJ whole genome shotgun (WGS) entry which is preliminary data.</text>
</comment>
<feature type="transmembrane region" description="Helical" evidence="1">
    <location>
        <begin position="12"/>
        <end position="31"/>
    </location>
</feature>
<name>A0A0F8XS22_9ZZZZ</name>
<keyword evidence="1" id="KW-0812">Transmembrane</keyword>
<keyword evidence="1" id="KW-1133">Transmembrane helix</keyword>
<dbReference type="AlphaFoldDB" id="A0A0F8XS22"/>
<keyword evidence="1" id="KW-0472">Membrane</keyword>